<keyword evidence="3" id="KW-1185">Reference proteome</keyword>
<evidence type="ECO:0000313" key="3">
    <source>
        <dbReference type="Proteomes" id="UP000319931"/>
    </source>
</evidence>
<evidence type="ECO:0000256" key="1">
    <source>
        <dbReference type="SAM" id="MobiDB-lite"/>
    </source>
</evidence>
<organism evidence="2 3">
    <name type="scientific">Sphingomonas glacialis</name>
    <dbReference type="NCBI Taxonomy" id="658225"/>
    <lineage>
        <taxon>Bacteria</taxon>
        <taxon>Pseudomonadati</taxon>
        <taxon>Pseudomonadota</taxon>
        <taxon>Alphaproteobacteria</taxon>
        <taxon>Sphingomonadales</taxon>
        <taxon>Sphingomonadaceae</taxon>
        <taxon>Sphingomonas</taxon>
    </lineage>
</organism>
<gene>
    <name evidence="2" type="ORF">EAH76_12210</name>
</gene>
<reference evidence="2 3" key="1">
    <citation type="journal article" date="2019" name="Environ. Microbiol.">
        <title>Species interactions and distinct microbial communities in high Arctic permafrost affected cryosols are associated with the CH4 and CO2 gas fluxes.</title>
        <authorList>
            <person name="Altshuler I."/>
            <person name="Hamel J."/>
            <person name="Turney S."/>
            <person name="Magnuson E."/>
            <person name="Levesque R."/>
            <person name="Greer C."/>
            <person name="Whyte L.G."/>
        </authorList>
    </citation>
    <scope>NUCLEOTIDE SEQUENCE [LARGE SCALE GENOMIC DNA]</scope>
    <source>
        <strain evidence="2 3">E6.1</strain>
    </source>
</reference>
<dbReference type="EMBL" id="RCZC01000003">
    <property type="protein sequence ID" value="TPG52645.1"/>
    <property type="molecule type" value="Genomic_DNA"/>
</dbReference>
<proteinExistence type="predicted"/>
<dbReference type="AlphaFoldDB" id="A0A502FT40"/>
<protein>
    <submittedName>
        <fullName evidence="2">Uncharacterized protein</fullName>
    </submittedName>
</protein>
<dbReference type="Proteomes" id="UP000319931">
    <property type="component" value="Unassembled WGS sequence"/>
</dbReference>
<evidence type="ECO:0000313" key="2">
    <source>
        <dbReference type="EMBL" id="TPG52645.1"/>
    </source>
</evidence>
<feature type="compositionally biased region" description="Polar residues" evidence="1">
    <location>
        <begin position="56"/>
        <end position="69"/>
    </location>
</feature>
<comment type="caution">
    <text evidence="2">The sequence shown here is derived from an EMBL/GenBank/DDBJ whole genome shotgun (WGS) entry which is preliminary data.</text>
</comment>
<feature type="region of interest" description="Disordered" evidence="1">
    <location>
        <begin position="47"/>
        <end position="69"/>
    </location>
</feature>
<name>A0A502FT40_9SPHN</name>
<accession>A0A502FT40</accession>
<sequence>MIVRRILPEAGVPIGADRDPFMAHIFQRIIDSCLAQRGGGGRFVLGADPHAKPTKNAAQPQAEWQSVMG</sequence>